<feature type="compositionally biased region" description="Basic residues" evidence="1">
    <location>
        <begin position="1"/>
        <end position="10"/>
    </location>
</feature>
<sequence>MKFIPRRHKSYNTNYRGSMKQKSTKIESRDSTTKKNTNETTMIPLTTTPLMTTLLTTTPLMTTLLMTTPLTMTLLTMTPLTITPLTTTPLTITPTMAKLKQ</sequence>
<keyword evidence="3" id="KW-1185">Reference proteome</keyword>
<feature type="compositionally biased region" description="Basic and acidic residues" evidence="1">
    <location>
        <begin position="24"/>
        <end position="37"/>
    </location>
</feature>
<gene>
    <name evidence="2" type="ORF">F8M41_020375</name>
</gene>
<reference evidence="2 3" key="1">
    <citation type="journal article" date="2019" name="Environ. Microbiol.">
        <title>At the nexus of three kingdoms: the genome of the mycorrhizal fungus Gigaspora margarita provides insights into plant, endobacterial and fungal interactions.</title>
        <authorList>
            <person name="Venice F."/>
            <person name="Ghignone S."/>
            <person name="Salvioli di Fossalunga A."/>
            <person name="Amselem J."/>
            <person name="Novero M."/>
            <person name="Xianan X."/>
            <person name="Sedzielewska Toro K."/>
            <person name="Morin E."/>
            <person name="Lipzen A."/>
            <person name="Grigoriev I.V."/>
            <person name="Henrissat B."/>
            <person name="Martin F.M."/>
            <person name="Bonfante P."/>
        </authorList>
    </citation>
    <scope>NUCLEOTIDE SEQUENCE [LARGE SCALE GENOMIC DNA]</scope>
    <source>
        <strain evidence="2 3">BEG34</strain>
    </source>
</reference>
<dbReference type="EMBL" id="WTPW01000559">
    <property type="protein sequence ID" value="KAF0499940.1"/>
    <property type="molecule type" value="Genomic_DNA"/>
</dbReference>
<dbReference type="Proteomes" id="UP000439903">
    <property type="component" value="Unassembled WGS sequence"/>
</dbReference>
<name>A0A8H4AIK3_GIGMA</name>
<proteinExistence type="predicted"/>
<dbReference type="AlphaFoldDB" id="A0A8H4AIK3"/>
<accession>A0A8H4AIK3</accession>
<evidence type="ECO:0000313" key="2">
    <source>
        <dbReference type="EMBL" id="KAF0499940.1"/>
    </source>
</evidence>
<evidence type="ECO:0000256" key="1">
    <source>
        <dbReference type="SAM" id="MobiDB-lite"/>
    </source>
</evidence>
<organism evidence="2 3">
    <name type="scientific">Gigaspora margarita</name>
    <dbReference type="NCBI Taxonomy" id="4874"/>
    <lineage>
        <taxon>Eukaryota</taxon>
        <taxon>Fungi</taxon>
        <taxon>Fungi incertae sedis</taxon>
        <taxon>Mucoromycota</taxon>
        <taxon>Glomeromycotina</taxon>
        <taxon>Glomeromycetes</taxon>
        <taxon>Diversisporales</taxon>
        <taxon>Gigasporaceae</taxon>
        <taxon>Gigaspora</taxon>
    </lineage>
</organism>
<evidence type="ECO:0000313" key="3">
    <source>
        <dbReference type="Proteomes" id="UP000439903"/>
    </source>
</evidence>
<feature type="region of interest" description="Disordered" evidence="1">
    <location>
        <begin position="1"/>
        <end position="37"/>
    </location>
</feature>
<protein>
    <submittedName>
        <fullName evidence="2">Uncharacterized protein</fullName>
    </submittedName>
</protein>
<comment type="caution">
    <text evidence="2">The sequence shown here is derived from an EMBL/GenBank/DDBJ whole genome shotgun (WGS) entry which is preliminary data.</text>
</comment>